<keyword evidence="3" id="KW-0272">Extracellular matrix</keyword>
<dbReference type="SUPFAM" id="SSF53300">
    <property type="entry name" value="vWA-like"/>
    <property type="match status" value="7"/>
</dbReference>
<dbReference type="Proteomes" id="UP000265020">
    <property type="component" value="Unassembled WGS sequence"/>
</dbReference>
<dbReference type="OMA" id="RTCCNMY"/>
<dbReference type="InterPro" id="IPR036465">
    <property type="entry name" value="vWFA_dom_sf"/>
</dbReference>
<dbReference type="SMART" id="SM00327">
    <property type="entry name" value="VWA"/>
    <property type="match status" value="7"/>
</dbReference>
<reference evidence="11" key="1">
    <citation type="submission" date="2025-08" db="UniProtKB">
        <authorList>
            <consortium name="Ensembl"/>
        </authorList>
    </citation>
    <scope>IDENTIFICATION</scope>
</reference>
<keyword evidence="6" id="KW-0130">Cell adhesion</keyword>
<dbReference type="Gene3D" id="3.40.50.410">
    <property type="entry name" value="von Willebrand factor, type A domain"/>
    <property type="match status" value="6"/>
</dbReference>
<evidence type="ECO:0000256" key="9">
    <source>
        <dbReference type="SAM" id="SignalP"/>
    </source>
</evidence>
<feature type="domain" description="VWFA" evidence="10">
    <location>
        <begin position="201"/>
        <end position="372"/>
    </location>
</feature>
<dbReference type="InterPro" id="IPR002035">
    <property type="entry name" value="VWF_A"/>
</dbReference>
<evidence type="ECO:0000256" key="5">
    <source>
        <dbReference type="ARBA" id="ARBA00022737"/>
    </source>
</evidence>
<dbReference type="Ensembl" id="ENSCVAT00000031395.1">
    <property type="protein sequence ID" value="ENSCVAP00000015132.1"/>
    <property type="gene ID" value="ENSCVAG00000017907.1"/>
</dbReference>
<accession>A0A3Q2D8W7</accession>
<keyword evidence="2" id="KW-0964">Secreted</keyword>
<reference evidence="11" key="2">
    <citation type="submission" date="2025-09" db="UniProtKB">
        <authorList>
            <consortium name="Ensembl"/>
        </authorList>
    </citation>
    <scope>IDENTIFICATION</scope>
</reference>
<feature type="domain" description="VWFA" evidence="10">
    <location>
        <begin position="902"/>
        <end position="1079"/>
    </location>
</feature>
<organism evidence="11 12">
    <name type="scientific">Cyprinodon variegatus</name>
    <name type="common">Sheepshead minnow</name>
    <dbReference type="NCBI Taxonomy" id="28743"/>
    <lineage>
        <taxon>Eukaryota</taxon>
        <taxon>Metazoa</taxon>
        <taxon>Chordata</taxon>
        <taxon>Craniata</taxon>
        <taxon>Vertebrata</taxon>
        <taxon>Euteleostomi</taxon>
        <taxon>Actinopterygii</taxon>
        <taxon>Neopterygii</taxon>
        <taxon>Teleostei</taxon>
        <taxon>Neoteleostei</taxon>
        <taxon>Acanthomorphata</taxon>
        <taxon>Ovalentaria</taxon>
        <taxon>Atherinomorphae</taxon>
        <taxon>Cyprinodontiformes</taxon>
        <taxon>Cyprinodontidae</taxon>
        <taxon>Cyprinodon</taxon>
    </lineage>
</organism>
<feature type="domain" description="VWFA" evidence="10">
    <location>
        <begin position="777"/>
        <end position="906"/>
    </location>
</feature>
<comment type="subcellular location">
    <subcellularLocation>
        <location evidence="1">Secreted</location>
        <location evidence="1">Extracellular space</location>
        <location evidence="1">Extracellular matrix</location>
    </subcellularLocation>
</comment>
<dbReference type="FunFam" id="3.40.50.410:FF:000004">
    <property type="entry name" value="collagen alpha-6(VI) chain"/>
    <property type="match status" value="1"/>
</dbReference>
<proteinExistence type="predicted"/>
<dbReference type="Pfam" id="PF00092">
    <property type="entry name" value="VWA"/>
    <property type="match status" value="6"/>
</dbReference>
<evidence type="ECO:0000313" key="11">
    <source>
        <dbReference type="Ensembl" id="ENSCVAP00000015132.1"/>
    </source>
</evidence>
<dbReference type="PANTHER" id="PTHR24020:SF84">
    <property type="entry name" value="VWFA DOMAIN-CONTAINING PROTEIN"/>
    <property type="match status" value="1"/>
</dbReference>
<dbReference type="GO" id="GO:0007155">
    <property type="term" value="P:cell adhesion"/>
    <property type="evidence" value="ECO:0007669"/>
    <property type="project" value="UniProtKB-KW"/>
</dbReference>
<keyword evidence="4 9" id="KW-0732">Signal</keyword>
<evidence type="ECO:0000256" key="6">
    <source>
        <dbReference type="ARBA" id="ARBA00022889"/>
    </source>
</evidence>
<evidence type="ECO:0000256" key="2">
    <source>
        <dbReference type="ARBA" id="ARBA00022525"/>
    </source>
</evidence>
<feature type="chain" id="PRO_5018770706" description="VWFA domain-containing protein" evidence="9">
    <location>
        <begin position="23"/>
        <end position="1292"/>
    </location>
</feature>
<evidence type="ECO:0000256" key="1">
    <source>
        <dbReference type="ARBA" id="ARBA00004498"/>
    </source>
</evidence>
<keyword evidence="7" id="KW-0176">Collagen</keyword>
<dbReference type="CDD" id="cd01472">
    <property type="entry name" value="vWA_collagen"/>
    <property type="match status" value="2"/>
</dbReference>
<dbReference type="InterPro" id="IPR050525">
    <property type="entry name" value="ECM_Assembly_Org"/>
</dbReference>
<sequence>KMKGGAVLLSFVAAACFSAVSAQPSASVEEFADIFVLVDNSLQKLNQFKNDLNRMISQLDVGPSSYRIGLALYGRDVKEEFRLNTHRTIKQYEKAVKSLRTRPPLGSNSDLAKALEYAAANFFTAGNGGRANQGARQFLVVALQQDFSERVFELANTLRSEGVTIVAMSENVPKERMRRFADPGFEFENLKITDTRFSSADIVFVICESDGIGSSNFHLIRTFVKSIIGSLIVHQKKDRVAIITYSDRPTVHAHLNSFQDRTEALESINRLRFQGGGTRTGAALRLALDSVFTLDKGSRKGVQKFAVVITDGGSQDSVREAAVALQRAGVRVFAIGPKVNSAELYDLASYPSIRHVFEIDGFAKLKALTNVMQKSLFHSILQSSTNSFKNSQDISNVYRLLLKSCAQKDEAGIFFLIDDSDSITERDFADTKNFIAGFIKTFRIKLNNIRIGLVKYSNSQTLEFYLSKKSSDSDVNKLLEKVTHQGGGRRTGGALDSIDSRFQLITPGVPTYLILVTAGQSEDDVREPARKLGEQGVTVFAVGLKDSTQDELQEISGDSERSFYIRDYYLLKQIKDNILRPICGSKSCMNNVLINAADIAFIICDSDSIEDSNFQLIQSSVKSLISSMNINQTKVRVAIITYNDQPTVHASLNSFQDRTQALESINRLRFQGGGSRTGAALSLALNSVFTLDKGSRKGVQKFAVVITDGESQDSVREAAVALQRAAVRVFAIGPKVNSEDVTQADILFSLFLLTDCKKVGKADIIFLVDGSRSVSDRFISMQIFMDSIVNQTIVSEDSTRFGAILYSETPEVQFPLNKYYSSAEVRQAINRMKPPDDTTYTGRALEYSLQYFEEKNGGRRNLNVRQILMVITDGAAHDKKTLKMHSDALPFGISLTACDEMDLVFLLDRSGSINTVQHKIVKDFTADLVEDLQIGEKTVHVGLAQFSENFQDEFYLNRYYDKQELANRVRQVAYLGGSTYLGKALNSVKNYFSPSRGSRDTVPKTLVVFSDGNSHDDVEDVSNEIRNRKIADDVIAIAIGDIYDTELLQITGDPKKMRNMFLFHQINVFYLLEIKLPPIPFLVENCTIDIAIGFDISQAPNVPLLRIVSPLQEIVRSISIVNDLSNLPPIKTKISFSIISPDGSYLLDTNFEAFNPEVLMKTSTFSWSQATYFNSALLSGFNAKFRSESRASVKVLIIFSDGLDEDVMRMKQESKRLQNSGVSALLVVALDVTQAFRVQMVEFGRGHKYKTPLSINLQNINEVILQEIVSHRCIFKKLQSSSLYVSLKALKV</sequence>
<feature type="domain" description="VWFA" evidence="10">
    <location>
        <begin position="598"/>
        <end position="788"/>
    </location>
</feature>
<dbReference type="FunFam" id="3.40.50.410:FF:000003">
    <property type="entry name" value="Collagen type VI alpha 3 chain"/>
    <property type="match status" value="2"/>
</dbReference>
<feature type="domain" description="VWFA" evidence="10">
    <location>
        <begin position="412"/>
        <end position="578"/>
    </location>
</feature>
<dbReference type="STRING" id="28743.ENSCVAP00000015132"/>
<evidence type="ECO:0000256" key="7">
    <source>
        <dbReference type="ARBA" id="ARBA00023119"/>
    </source>
</evidence>
<feature type="signal peptide" evidence="9">
    <location>
        <begin position="1"/>
        <end position="22"/>
    </location>
</feature>
<evidence type="ECO:0000256" key="8">
    <source>
        <dbReference type="ARBA" id="ARBA00023180"/>
    </source>
</evidence>
<evidence type="ECO:0000313" key="12">
    <source>
        <dbReference type="Proteomes" id="UP000265020"/>
    </source>
</evidence>
<dbReference type="GeneTree" id="ENSGT00940000155619"/>
<dbReference type="PRINTS" id="PR00453">
    <property type="entry name" value="VWFADOMAIN"/>
</dbReference>
<dbReference type="PANTHER" id="PTHR24020">
    <property type="entry name" value="COLLAGEN ALPHA"/>
    <property type="match status" value="1"/>
</dbReference>
<dbReference type="PROSITE" id="PS50234">
    <property type="entry name" value="VWFA"/>
    <property type="match status" value="6"/>
</dbReference>
<protein>
    <recommendedName>
        <fullName evidence="10">VWFA domain-containing protein</fullName>
    </recommendedName>
</protein>
<keyword evidence="8" id="KW-0325">Glycoprotein</keyword>
<keyword evidence="5" id="KW-0677">Repeat</keyword>
<dbReference type="CDD" id="cd01450">
    <property type="entry name" value="vWFA_subfamily_ECM"/>
    <property type="match status" value="1"/>
</dbReference>
<evidence type="ECO:0000256" key="3">
    <source>
        <dbReference type="ARBA" id="ARBA00022530"/>
    </source>
</evidence>
<feature type="domain" description="VWFA" evidence="10">
    <location>
        <begin position="33"/>
        <end position="169"/>
    </location>
</feature>
<keyword evidence="12" id="KW-1185">Reference proteome</keyword>
<dbReference type="GO" id="GO:0005581">
    <property type="term" value="C:collagen trimer"/>
    <property type="evidence" value="ECO:0007669"/>
    <property type="project" value="UniProtKB-KW"/>
</dbReference>
<name>A0A3Q2D8W7_CYPVA</name>
<evidence type="ECO:0000256" key="4">
    <source>
        <dbReference type="ARBA" id="ARBA00022729"/>
    </source>
</evidence>
<evidence type="ECO:0000259" key="10">
    <source>
        <dbReference type="PROSITE" id="PS50234"/>
    </source>
</evidence>